<protein>
    <submittedName>
        <fullName evidence="1">Uncharacterized protein</fullName>
    </submittedName>
</protein>
<proteinExistence type="predicted"/>
<name>A0A160VIJ4_9ZZZZ</name>
<gene>
    <name evidence="1" type="ORF">MGWOODY_Mmi1675</name>
</gene>
<dbReference type="EMBL" id="FAXC01000142">
    <property type="protein sequence ID" value="CUV08934.1"/>
    <property type="molecule type" value="Genomic_DNA"/>
</dbReference>
<dbReference type="AlphaFoldDB" id="A0A160VIJ4"/>
<organism evidence="1">
    <name type="scientific">hydrothermal vent metagenome</name>
    <dbReference type="NCBI Taxonomy" id="652676"/>
    <lineage>
        <taxon>unclassified sequences</taxon>
        <taxon>metagenomes</taxon>
        <taxon>ecological metagenomes</taxon>
    </lineage>
</organism>
<evidence type="ECO:0000313" key="1">
    <source>
        <dbReference type="EMBL" id="CUV08934.1"/>
    </source>
</evidence>
<accession>A0A160VIJ4</accession>
<reference evidence="1" key="1">
    <citation type="submission" date="2015-10" db="EMBL/GenBank/DDBJ databases">
        <authorList>
            <person name="Gilbert D.G."/>
        </authorList>
    </citation>
    <scope>NUCLEOTIDE SEQUENCE</scope>
</reference>
<sequence length="42" mass="4266">MTLGLNEAVRFVGPNAPATNLGLSENNAAVDLAILAASRLIS</sequence>